<dbReference type="Proteomes" id="UP000239415">
    <property type="component" value="Unassembled WGS sequence"/>
</dbReference>
<keyword evidence="5" id="KW-0560">Oxidoreductase</keyword>
<dbReference type="OrthoDB" id="9775082at2"/>
<keyword evidence="8" id="KW-1185">Reference proteome</keyword>
<comment type="cofactor">
    <cofactor evidence="1">
        <name>FAD</name>
        <dbReference type="ChEBI" id="CHEBI:57692"/>
    </cofactor>
</comment>
<dbReference type="AlphaFoldDB" id="A0A2T0JX66"/>
<evidence type="ECO:0000313" key="7">
    <source>
        <dbReference type="EMBL" id="PRX12070.1"/>
    </source>
</evidence>
<dbReference type="PROSITE" id="PS00862">
    <property type="entry name" value="OX2_COVAL_FAD"/>
    <property type="match status" value="1"/>
</dbReference>
<dbReference type="PANTHER" id="PTHR42973:SF39">
    <property type="entry name" value="FAD-BINDING PCMH-TYPE DOMAIN-CONTAINING PROTEIN"/>
    <property type="match status" value="1"/>
</dbReference>
<organism evidence="7 8">
    <name type="scientific">Actinoplanes italicus</name>
    <dbReference type="NCBI Taxonomy" id="113567"/>
    <lineage>
        <taxon>Bacteria</taxon>
        <taxon>Bacillati</taxon>
        <taxon>Actinomycetota</taxon>
        <taxon>Actinomycetes</taxon>
        <taxon>Micromonosporales</taxon>
        <taxon>Micromonosporaceae</taxon>
        <taxon>Actinoplanes</taxon>
    </lineage>
</organism>
<gene>
    <name evidence="7" type="ORF">CLV67_13095</name>
</gene>
<feature type="domain" description="FAD-binding PCMH-type" evidence="6">
    <location>
        <begin position="63"/>
        <end position="234"/>
    </location>
</feature>
<dbReference type="Pfam" id="PF01565">
    <property type="entry name" value="FAD_binding_4"/>
    <property type="match status" value="1"/>
</dbReference>
<dbReference type="EMBL" id="PVMZ01000030">
    <property type="protein sequence ID" value="PRX12070.1"/>
    <property type="molecule type" value="Genomic_DNA"/>
</dbReference>
<dbReference type="InterPro" id="IPR006093">
    <property type="entry name" value="Oxy_OxRdtase_FAD_BS"/>
</dbReference>
<evidence type="ECO:0000256" key="1">
    <source>
        <dbReference type="ARBA" id="ARBA00001974"/>
    </source>
</evidence>
<dbReference type="GO" id="GO:0016491">
    <property type="term" value="F:oxidoreductase activity"/>
    <property type="evidence" value="ECO:0007669"/>
    <property type="project" value="UniProtKB-KW"/>
</dbReference>
<name>A0A2T0JX66_9ACTN</name>
<dbReference type="InterPro" id="IPR006311">
    <property type="entry name" value="TAT_signal"/>
</dbReference>
<dbReference type="InterPro" id="IPR016167">
    <property type="entry name" value="FAD-bd_PCMH_sub1"/>
</dbReference>
<dbReference type="Gene3D" id="3.40.462.20">
    <property type="match status" value="1"/>
</dbReference>
<protein>
    <submittedName>
        <fullName evidence="7">FAD/FMN-containing dehydrogenase</fullName>
    </submittedName>
</protein>
<dbReference type="PROSITE" id="PS51387">
    <property type="entry name" value="FAD_PCMH"/>
    <property type="match status" value="1"/>
</dbReference>
<dbReference type="Pfam" id="PF08031">
    <property type="entry name" value="BBE"/>
    <property type="match status" value="1"/>
</dbReference>
<dbReference type="InterPro" id="IPR016166">
    <property type="entry name" value="FAD-bd_PCMH"/>
</dbReference>
<dbReference type="InterPro" id="IPR050416">
    <property type="entry name" value="FAD-linked_Oxidoreductase"/>
</dbReference>
<evidence type="ECO:0000256" key="3">
    <source>
        <dbReference type="ARBA" id="ARBA00022630"/>
    </source>
</evidence>
<keyword evidence="4" id="KW-0274">FAD</keyword>
<evidence type="ECO:0000256" key="5">
    <source>
        <dbReference type="ARBA" id="ARBA00023002"/>
    </source>
</evidence>
<dbReference type="SUPFAM" id="SSF56176">
    <property type="entry name" value="FAD-binding/transporter-associated domain-like"/>
    <property type="match status" value="1"/>
</dbReference>
<comment type="similarity">
    <text evidence="2">Belongs to the oxygen-dependent FAD-linked oxidoreductase family.</text>
</comment>
<dbReference type="Gene3D" id="3.30.43.10">
    <property type="entry name" value="Uridine Diphospho-n-acetylenolpyruvylglucosamine Reductase, domain 2"/>
    <property type="match status" value="1"/>
</dbReference>
<comment type="caution">
    <text evidence="7">The sequence shown here is derived from an EMBL/GenBank/DDBJ whole genome shotgun (WGS) entry which is preliminary data.</text>
</comment>
<evidence type="ECO:0000259" key="6">
    <source>
        <dbReference type="PROSITE" id="PS51387"/>
    </source>
</evidence>
<dbReference type="RefSeq" id="WP_106330093.1">
    <property type="nucleotide sequence ID" value="NZ_BOMO01000059.1"/>
</dbReference>
<keyword evidence="3" id="KW-0285">Flavoprotein</keyword>
<dbReference type="InterPro" id="IPR016169">
    <property type="entry name" value="FAD-bd_PCMH_sub2"/>
</dbReference>
<dbReference type="InterPro" id="IPR012951">
    <property type="entry name" value="BBE"/>
</dbReference>
<dbReference type="Gene3D" id="3.30.465.10">
    <property type="match status" value="1"/>
</dbReference>
<dbReference type="InterPro" id="IPR036318">
    <property type="entry name" value="FAD-bd_PCMH-like_sf"/>
</dbReference>
<dbReference type="PANTHER" id="PTHR42973">
    <property type="entry name" value="BINDING OXIDOREDUCTASE, PUTATIVE (AFU_ORTHOLOGUE AFUA_1G17690)-RELATED"/>
    <property type="match status" value="1"/>
</dbReference>
<reference evidence="7 8" key="1">
    <citation type="submission" date="2018-03" db="EMBL/GenBank/DDBJ databases">
        <title>Genomic Encyclopedia of Archaeal and Bacterial Type Strains, Phase II (KMG-II): from individual species to whole genera.</title>
        <authorList>
            <person name="Goeker M."/>
        </authorList>
    </citation>
    <scope>NUCLEOTIDE SEQUENCE [LARGE SCALE GENOMIC DNA]</scope>
    <source>
        <strain evidence="7 8">DSM 43146</strain>
    </source>
</reference>
<dbReference type="PROSITE" id="PS51318">
    <property type="entry name" value="TAT"/>
    <property type="match status" value="1"/>
</dbReference>
<evidence type="ECO:0000313" key="8">
    <source>
        <dbReference type="Proteomes" id="UP000239415"/>
    </source>
</evidence>
<evidence type="ECO:0000256" key="4">
    <source>
        <dbReference type="ARBA" id="ARBA00022827"/>
    </source>
</evidence>
<dbReference type="GO" id="GO:0071949">
    <property type="term" value="F:FAD binding"/>
    <property type="evidence" value="ECO:0007669"/>
    <property type="project" value="InterPro"/>
</dbReference>
<dbReference type="InterPro" id="IPR006094">
    <property type="entry name" value="Oxid_FAD_bind_N"/>
</dbReference>
<accession>A0A2T0JX66</accession>
<proteinExistence type="inferred from homology"/>
<evidence type="ECO:0000256" key="2">
    <source>
        <dbReference type="ARBA" id="ARBA00005466"/>
    </source>
</evidence>
<sequence>MRLSRRSLLSAALIGVASPRPGGTPGPGAADWRALADGLEGTLDLPGSVSYEQARRLFSPRFDHILPPAIVHCASPADVVEAVRFAVRTGLPIVPRGGGHSYVGASTTTGGLVLDVRPMKGVGYDAPTSTATIGGGTSLLDVYTGLGAYNVSIPSGTCGSVGISGLTSGGGIGGAASAYGLTCDGVVAADVVTADGRYRTVDAAREPELFWALRGGGGGQFGVVTSWRIRTHPAGNTGTFQLTFGWTDAAAVATGWQNRIAVAPDNSWSSCQFTADRVGALSVRVAGFVLDSDAAAEVTAMTTAIGRSPVTTVIESKPHVQILRERAAGAARATHLIGSEIFRQSLPPAGITALLGVVQARAASRRPGLAKLKRMTGAPARVAADATAFPWHGAASMLQWLVEPPVADAASIADGYTWIDSGHRAVAPWSAGRYVNYLEPGPTDPVRYHGAHLERLRRVRAAADPSRVFRSACPI</sequence>